<organism evidence="4 5">
    <name type="scientific">Candidatus Syntrophonatronum acetioxidans</name>
    <dbReference type="NCBI Taxonomy" id="1795816"/>
    <lineage>
        <taxon>Bacteria</taxon>
        <taxon>Bacillati</taxon>
        <taxon>Bacillota</taxon>
        <taxon>Clostridia</taxon>
        <taxon>Eubacteriales</taxon>
        <taxon>Syntrophomonadaceae</taxon>
        <taxon>Candidatus Syntrophonatronum</taxon>
    </lineage>
</organism>
<dbReference type="InterPro" id="IPR006016">
    <property type="entry name" value="UspA"/>
</dbReference>
<feature type="domain" description="UspA" evidence="3">
    <location>
        <begin position="1"/>
        <end position="125"/>
    </location>
</feature>
<dbReference type="InterPro" id="IPR006015">
    <property type="entry name" value="Universal_stress_UspA"/>
</dbReference>
<feature type="domain" description="UspA" evidence="3">
    <location>
        <begin position="147"/>
        <end position="276"/>
    </location>
</feature>
<dbReference type="PRINTS" id="PR01438">
    <property type="entry name" value="UNVRSLSTRESS"/>
</dbReference>
<dbReference type="InterPro" id="IPR014729">
    <property type="entry name" value="Rossmann-like_a/b/a_fold"/>
</dbReference>
<evidence type="ECO:0000256" key="1">
    <source>
        <dbReference type="ARBA" id="ARBA00008791"/>
    </source>
</evidence>
<gene>
    <name evidence="4" type="ORF">D5R97_01095</name>
</gene>
<reference evidence="4 5" key="1">
    <citation type="submission" date="2018-08" db="EMBL/GenBank/DDBJ databases">
        <title>The metabolism and importance of syntrophic acetate oxidation coupled to methane or sulfide production in haloalkaline environments.</title>
        <authorList>
            <person name="Timmers P.H.A."/>
            <person name="Vavourakis C.D."/>
            <person name="Sorokin D.Y."/>
            <person name="Sinninghe Damste J.S."/>
            <person name="Muyzer G."/>
            <person name="Stams A.J.M."/>
            <person name="Plugge C.M."/>
        </authorList>
    </citation>
    <scope>NUCLEOTIDE SEQUENCE [LARGE SCALE GENOMIC DNA]</scope>
    <source>
        <strain evidence="4">MSAO_Bac1</strain>
    </source>
</reference>
<accession>A0A424YIB7</accession>
<dbReference type="AlphaFoldDB" id="A0A424YIB7"/>
<evidence type="ECO:0000256" key="2">
    <source>
        <dbReference type="SAM" id="Coils"/>
    </source>
</evidence>
<evidence type="ECO:0000313" key="5">
    <source>
        <dbReference type="Proteomes" id="UP000285138"/>
    </source>
</evidence>
<dbReference type="Pfam" id="PF00582">
    <property type="entry name" value="Usp"/>
    <property type="match status" value="2"/>
</dbReference>
<evidence type="ECO:0000313" key="4">
    <source>
        <dbReference type="EMBL" id="RQD78052.1"/>
    </source>
</evidence>
<keyword evidence="2" id="KW-0175">Coiled coil</keyword>
<comment type="similarity">
    <text evidence="1">Belongs to the universal stress protein A family.</text>
</comment>
<sequence length="279" mass="31964">MFKKVLLATDFSPPAEQLYELLEEFKRVGMEEVVLLYVVRLSGVARRFQEKASEKLMAKKKELEEKGFQVKAYTPIGFPAQEIQKLADKEDVSLILIGSVGESFLRRIFLGSTASDLIRTSNKPIFLEKYRELEEEGEYQRIGDNKFEKILFPTDFSGPSYRIYEKIKALKDVTKEVILVHVIDKGVSDEEISKLRKETRKKLNEMKEELEEVGIRSEIRIRTGTPSDNIVRIGEEDVVSLIVIPSRGEGLIKEILLGSTAENVARRSKRPVLIFPERI</sequence>
<dbReference type="PANTHER" id="PTHR46268">
    <property type="entry name" value="STRESS RESPONSE PROTEIN NHAX"/>
    <property type="match status" value="1"/>
</dbReference>
<proteinExistence type="inferred from homology"/>
<comment type="caution">
    <text evidence="4">The sequence shown here is derived from an EMBL/GenBank/DDBJ whole genome shotgun (WGS) entry which is preliminary data.</text>
</comment>
<name>A0A424YIB7_9FIRM</name>
<dbReference type="PANTHER" id="PTHR46268:SF26">
    <property type="entry name" value="UNIVERSAL STRESS PROTEIN MJ0577"/>
    <property type="match status" value="1"/>
</dbReference>
<dbReference type="Gene3D" id="3.40.50.620">
    <property type="entry name" value="HUPs"/>
    <property type="match status" value="2"/>
</dbReference>
<evidence type="ECO:0000259" key="3">
    <source>
        <dbReference type="Pfam" id="PF00582"/>
    </source>
</evidence>
<protein>
    <submittedName>
        <fullName evidence="4">Universal stress protein</fullName>
    </submittedName>
</protein>
<feature type="coiled-coil region" evidence="2">
    <location>
        <begin position="189"/>
        <end position="216"/>
    </location>
</feature>
<dbReference type="Proteomes" id="UP000285138">
    <property type="component" value="Unassembled WGS sequence"/>
</dbReference>
<dbReference type="CDD" id="cd00293">
    <property type="entry name" value="USP-like"/>
    <property type="match status" value="2"/>
</dbReference>
<dbReference type="EMBL" id="QZAA01000040">
    <property type="protein sequence ID" value="RQD78052.1"/>
    <property type="molecule type" value="Genomic_DNA"/>
</dbReference>
<dbReference type="SUPFAM" id="SSF52402">
    <property type="entry name" value="Adenine nucleotide alpha hydrolases-like"/>
    <property type="match status" value="2"/>
</dbReference>